<evidence type="ECO:0000259" key="2">
    <source>
        <dbReference type="Pfam" id="PF03625"/>
    </source>
</evidence>
<dbReference type="Proteomes" id="UP000198461">
    <property type="component" value="Unassembled WGS sequence"/>
</dbReference>
<dbReference type="EMBL" id="FSRE01000003">
    <property type="protein sequence ID" value="SIO09301.1"/>
    <property type="molecule type" value="Genomic_DNA"/>
</dbReference>
<dbReference type="Pfam" id="PF03625">
    <property type="entry name" value="DUF302"/>
    <property type="match status" value="1"/>
</dbReference>
<dbReference type="PROSITE" id="PS51257">
    <property type="entry name" value="PROKAR_LIPOPROTEIN"/>
    <property type="match status" value="1"/>
</dbReference>
<proteinExistence type="predicted"/>
<keyword evidence="1" id="KW-0732">Signal</keyword>
<gene>
    <name evidence="3" type="ORF">SAMN05443662_1432</name>
</gene>
<feature type="chain" id="PRO_5012161593" evidence="1">
    <location>
        <begin position="28"/>
        <end position="195"/>
    </location>
</feature>
<dbReference type="AlphaFoldDB" id="A0A1N6GP86"/>
<name>A0A1N6GP86_9GAMM</name>
<dbReference type="Gene3D" id="3.30.310.70">
    <property type="entry name" value="TT1751-like domain"/>
    <property type="match status" value="1"/>
</dbReference>
<dbReference type="STRING" id="364032.SAMN05443662_1432"/>
<sequence>MKVMNLIKLGFLTAAIATLSACGTMKAVSNLEDGAGETAMQLWDKWVECGGEIACATTWERKVEEGITPEDIEDALMSVATEMGIKPVGTLPLSDELKARGIETGYLKVYSFCNPVTARHMVSFSPHMAAYLPCRIVVVERKNEKTGKNELWLYTLNMDMMVKMGKKLPPELKKEAIKVRDTIAKMMEAGATGAF</sequence>
<dbReference type="InterPro" id="IPR035923">
    <property type="entry name" value="TT1751-like_sf"/>
</dbReference>
<dbReference type="InterPro" id="IPR005180">
    <property type="entry name" value="DUF302"/>
</dbReference>
<feature type="signal peptide" evidence="1">
    <location>
        <begin position="1"/>
        <end position="27"/>
    </location>
</feature>
<dbReference type="RefSeq" id="WP_074201686.1">
    <property type="nucleotide sequence ID" value="NZ_FSRE01000003.1"/>
</dbReference>
<feature type="domain" description="DUF302" evidence="2">
    <location>
        <begin position="93"/>
        <end position="146"/>
    </location>
</feature>
<evidence type="ECO:0000313" key="3">
    <source>
        <dbReference type="EMBL" id="SIO09301.1"/>
    </source>
</evidence>
<protein>
    <submittedName>
        <fullName evidence="3">Uncharacterized conserved protein, DUF302 family</fullName>
    </submittedName>
</protein>
<dbReference type="OrthoDB" id="9783833at2"/>
<organism evidence="3 4">
    <name type="scientific">Sulfurivirga caldicuralii</name>
    <dbReference type="NCBI Taxonomy" id="364032"/>
    <lineage>
        <taxon>Bacteria</taxon>
        <taxon>Pseudomonadati</taxon>
        <taxon>Pseudomonadota</taxon>
        <taxon>Gammaproteobacteria</taxon>
        <taxon>Thiotrichales</taxon>
        <taxon>Piscirickettsiaceae</taxon>
        <taxon>Sulfurivirga</taxon>
    </lineage>
</organism>
<accession>A0A1N6GP86</accession>
<reference evidence="3 4" key="1">
    <citation type="submission" date="2016-11" db="EMBL/GenBank/DDBJ databases">
        <authorList>
            <person name="Jaros S."/>
            <person name="Januszkiewicz K."/>
            <person name="Wedrychowicz H."/>
        </authorList>
    </citation>
    <scope>NUCLEOTIDE SEQUENCE [LARGE SCALE GENOMIC DNA]</scope>
    <source>
        <strain evidence="3 4">DSM 17737</strain>
    </source>
</reference>
<evidence type="ECO:0000313" key="4">
    <source>
        <dbReference type="Proteomes" id="UP000198461"/>
    </source>
</evidence>
<dbReference type="CDD" id="cd14797">
    <property type="entry name" value="DUF302"/>
    <property type="match status" value="1"/>
</dbReference>
<dbReference type="SUPFAM" id="SSF103247">
    <property type="entry name" value="TT1751-like"/>
    <property type="match status" value="1"/>
</dbReference>
<keyword evidence="4" id="KW-1185">Reference proteome</keyword>
<evidence type="ECO:0000256" key="1">
    <source>
        <dbReference type="SAM" id="SignalP"/>
    </source>
</evidence>